<protein>
    <submittedName>
        <fullName evidence="8">Serine/threonine-protein kinase ksp1</fullName>
    </submittedName>
</protein>
<dbReference type="GO" id="GO:0004674">
    <property type="term" value="F:protein serine/threonine kinase activity"/>
    <property type="evidence" value="ECO:0007669"/>
    <property type="project" value="UniProtKB-KW"/>
</dbReference>
<accession>A0A1U7LIR3</accession>
<feature type="compositionally biased region" description="Polar residues" evidence="6">
    <location>
        <begin position="398"/>
        <end position="426"/>
    </location>
</feature>
<evidence type="ECO:0000256" key="5">
    <source>
        <dbReference type="ARBA" id="ARBA00022840"/>
    </source>
</evidence>
<feature type="compositionally biased region" description="Basic and acidic residues" evidence="6">
    <location>
        <begin position="539"/>
        <end position="554"/>
    </location>
</feature>
<dbReference type="PROSITE" id="PS50011">
    <property type="entry name" value="PROTEIN_KINASE_DOM"/>
    <property type="match status" value="1"/>
</dbReference>
<evidence type="ECO:0000256" key="2">
    <source>
        <dbReference type="ARBA" id="ARBA00022679"/>
    </source>
</evidence>
<sequence>MNHFTNYDLPDSVSDEIVNSDTGEQYQVYDKIHHGAESTVFAVKNSKGRELAVKRLDKNVEGTDRSKICQNEAKIHASLPAHPGICKVFSTWSDSNYVYIALERLHGPNLYQWRWSSHQVSTSRSSSTQAEMIKDIFLQILDVVGVVHAAGVAHRDLQPSNFIITMDTKGNPVVKLVDFGNATRDTVSRNFDVGSLAFMPYECRSKNFFTYQTTVADIWTLGIVFLFLTFGKYPWDDPHISDDHFAAYIYDSKLFFRRMYPELTPKAAGYLVENIFTWKPTQRAPLYEFRSWAVRLDDTVYGATNPANKPSASILLQDSPTLNSSHKASIDYSDSGLSSMEVDSISSRPAVTVPSTFSWSVKDSIRSSVPSISHSPTLSYLTSNDSPSPITGRRLHTNRQSIISSHPSEYTVGTNESFRSEGSSQVGREIPCPEGHRNINMTLSQKYQAPTRRGQFEPDLALVSDMISTSWAQNYAKPKTSSSRLRQTPNIPAAVEEESSEASDKTGPKRKKQRSKRWKALSPELRKLKSLGLPLPPKGETEPEPEAKKKEPSRLKKTLSILSSSSTESKGLWKSMREKIGRKKDD</sequence>
<evidence type="ECO:0000256" key="4">
    <source>
        <dbReference type="ARBA" id="ARBA00022777"/>
    </source>
</evidence>
<dbReference type="GO" id="GO:0005634">
    <property type="term" value="C:nucleus"/>
    <property type="evidence" value="ECO:0007669"/>
    <property type="project" value="TreeGrafter"/>
</dbReference>
<dbReference type="PANTHER" id="PTHR24345:SF0">
    <property type="entry name" value="CELL CYCLE SERINE_THREONINE-PROTEIN KINASE CDC5_MSD2"/>
    <property type="match status" value="1"/>
</dbReference>
<keyword evidence="9" id="KW-1185">Reference proteome</keyword>
<dbReference type="AlphaFoldDB" id="A0A1U7LIR3"/>
<reference evidence="8 9" key="1">
    <citation type="submission" date="2016-04" db="EMBL/GenBank/DDBJ databases">
        <title>Evolutionary innovation and constraint leading to complex multicellularity in the Ascomycota.</title>
        <authorList>
            <person name="Cisse O."/>
            <person name="Nguyen A."/>
            <person name="Hewitt D.A."/>
            <person name="Jedd G."/>
            <person name="Stajich J.E."/>
        </authorList>
    </citation>
    <scope>NUCLEOTIDE SEQUENCE [LARGE SCALE GENOMIC DNA]</scope>
    <source>
        <strain evidence="8 9">DAH-3</strain>
    </source>
</reference>
<keyword evidence="1" id="KW-0723">Serine/threonine-protein kinase</keyword>
<dbReference type="OrthoDB" id="541276at2759"/>
<name>A0A1U7LIR3_NEOID</name>
<evidence type="ECO:0000313" key="9">
    <source>
        <dbReference type="Proteomes" id="UP000186594"/>
    </source>
</evidence>
<feature type="compositionally biased region" description="Low complexity" evidence="6">
    <location>
        <begin position="558"/>
        <end position="574"/>
    </location>
</feature>
<dbReference type="GO" id="GO:0005524">
    <property type="term" value="F:ATP binding"/>
    <property type="evidence" value="ECO:0007669"/>
    <property type="project" value="UniProtKB-KW"/>
</dbReference>
<feature type="compositionally biased region" description="Low complexity" evidence="6">
    <location>
        <begin position="367"/>
        <end position="379"/>
    </location>
</feature>
<gene>
    <name evidence="8" type="ORF">NEOLI_000759</name>
</gene>
<feature type="compositionally biased region" description="Polar residues" evidence="6">
    <location>
        <begin position="380"/>
        <end position="389"/>
    </location>
</feature>
<dbReference type="Pfam" id="PF00069">
    <property type="entry name" value="Pkinase"/>
    <property type="match status" value="1"/>
</dbReference>
<evidence type="ECO:0000256" key="6">
    <source>
        <dbReference type="SAM" id="MobiDB-lite"/>
    </source>
</evidence>
<evidence type="ECO:0000259" key="7">
    <source>
        <dbReference type="PROSITE" id="PS50011"/>
    </source>
</evidence>
<keyword evidence="3" id="KW-0547">Nucleotide-binding</keyword>
<evidence type="ECO:0000313" key="8">
    <source>
        <dbReference type="EMBL" id="OLL22556.1"/>
    </source>
</evidence>
<organism evidence="8 9">
    <name type="scientific">Neolecta irregularis (strain DAH-3)</name>
    <dbReference type="NCBI Taxonomy" id="1198029"/>
    <lineage>
        <taxon>Eukaryota</taxon>
        <taxon>Fungi</taxon>
        <taxon>Dikarya</taxon>
        <taxon>Ascomycota</taxon>
        <taxon>Taphrinomycotina</taxon>
        <taxon>Neolectales</taxon>
        <taxon>Neolectaceae</taxon>
        <taxon>Neolecta</taxon>
    </lineage>
</organism>
<feature type="domain" description="Protein kinase" evidence="7">
    <location>
        <begin position="26"/>
        <end position="296"/>
    </location>
</feature>
<comment type="caution">
    <text evidence="8">The sequence shown here is derived from an EMBL/GenBank/DDBJ whole genome shotgun (WGS) entry which is preliminary data.</text>
</comment>
<keyword evidence="5" id="KW-0067">ATP-binding</keyword>
<dbReference type="Gene3D" id="1.10.510.10">
    <property type="entry name" value="Transferase(Phosphotransferase) domain 1"/>
    <property type="match status" value="1"/>
</dbReference>
<feature type="compositionally biased region" description="Basic and acidic residues" evidence="6">
    <location>
        <begin position="575"/>
        <end position="586"/>
    </location>
</feature>
<dbReference type="STRING" id="1198029.A0A1U7LIR3"/>
<keyword evidence="4 8" id="KW-0418">Kinase</keyword>
<feature type="region of interest" description="Disordered" evidence="6">
    <location>
        <begin position="493"/>
        <end position="586"/>
    </location>
</feature>
<keyword evidence="2" id="KW-0808">Transferase</keyword>
<feature type="compositionally biased region" description="Basic residues" evidence="6">
    <location>
        <begin position="508"/>
        <end position="519"/>
    </location>
</feature>
<dbReference type="InterPro" id="IPR000719">
    <property type="entry name" value="Prot_kinase_dom"/>
</dbReference>
<feature type="region of interest" description="Disordered" evidence="6">
    <location>
        <begin position="367"/>
        <end position="436"/>
    </location>
</feature>
<dbReference type="Proteomes" id="UP000186594">
    <property type="component" value="Unassembled WGS sequence"/>
</dbReference>
<evidence type="ECO:0000256" key="3">
    <source>
        <dbReference type="ARBA" id="ARBA00022741"/>
    </source>
</evidence>
<dbReference type="SUPFAM" id="SSF56112">
    <property type="entry name" value="Protein kinase-like (PK-like)"/>
    <property type="match status" value="1"/>
</dbReference>
<dbReference type="EMBL" id="LXFE01003037">
    <property type="protein sequence ID" value="OLL22556.1"/>
    <property type="molecule type" value="Genomic_DNA"/>
</dbReference>
<dbReference type="PANTHER" id="PTHR24345">
    <property type="entry name" value="SERINE/THREONINE-PROTEIN KINASE PLK"/>
    <property type="match status" value="1"/>
</dbReference>
<evidence type="ECO:0000256" key="1">
    <source>
        <dbReference type="ARBA" id="ARBA00022527"/>
    </source>
</evidence>
<proteinExistence type="predicted"/>
<dbReference type="InterPro" id="IPR011009">
    <property type="entry name" value="Kinase-like_dom_sf"/>
</dbReference>